<name>A0ACB7Z927_9ERIC</name>
<proteinExistence type="predicted"/>
<keyword evidence="2" id="KW-1185">Reference proteome</keyword>
<sequence length="367" mass="41916">MHVIVTDISNRNVWATTFVYGCPRREGRELVWEKIRSIARLEFLPWMCMGDFNQILSGNDKLGGHYPNQVLISSFHGLITDCGLVDLEFKGPKFTWRNNRSGENFIMERLDMAFANSKWREIHDKAMVFIEPAIGSDHNPLVLNTEVPSNEVGKPFRFESFWVTEEGCNTVIQDSWSLTTEGTSMISVCKKLRFCKESLKAWSKENFGDLRLKINAVKEELVTIQHQLEHGFRSDLVTEERRLLHLLEDLWQKDAIEPPQRDFEDLISLIDPIISADCNSSLAKSVTIDEVQIAVFQMGAFKAPGSDGFPGLFYQRYWDIVGADVLKAVQTFFLDGTLLAEQGFTEKEKDLGLSQNSSHGWEQRSLP</sequence>
<protein>
    <submittedName>
        <fullName evidence="1">Uncharacterized protein</fullName>
    </submittedName>
</protein>
<dbReference type="Proteomes" id="UP000828048">
    <property type="component" value="Chromosome 4"/>
</dbReference>
<organism evidence="1 2">
    <name type="scientific">Vaccinium darrowii</name>
    <dbReference type="NCBI Taxonomy" id="229202"/>
    <lineage>
        <taxon>Eukaryota</taxon>
        <taxon>Viridiplantae</taxon>
        <taxon>Streptophyta</taxon>
        <taxon>Embryophyta</taxon>
        <taxon>Tracheophyta</taxon>
        <taxon>Spermatophyta</taxon>
        <taxon>Magnoliopsida</taxon>
        <taxon>eudicotyledons</taxon>
        <taxon>Gunneridae</taxon>
        <taxon>Pentapetalae</taxon>
        <taxon>asterids</taxon>
        <taxon>Ericales</taxon>
        <taxon>Ericaceae</taxon>
        <taxon>Vaccinioideae</taxon>
        <taxon>Vaccinieae</taxon>
        <taxon>Vaccinium</taxon>
    </lineage>
</organism>
<evidence type="ECO:0000313" key="1">
    <source>
        <dbReference type="EMBL" id="KAH7861946.1"/>
    </source>
</evidence>
<dbReference type="EMBL" id="CM037154">
    <property type="protein sequence ID" value="KAH7861946.1"/>
    <property type="molecule type" value="Genomic_DNA"/>
</dbReference>
<gene>
    <name evidence="1" type="ORF">Vadar_032900</name>
</gene>
<accession>A0ACB7Z927</accession>
<reference evidence="1 2" key="1">
    <citation type="journal article" date="2021" name="Hortic Res">
        <title>High-quality reference genome and annotation aids understanding of berry development for evergreen blueberry (Vaccinium darrowii).</title>
        <authorList>
            <person name="Yu J."/>
            <person name="Hulse-Kemp A.M."/>
            <person name="Babiker E."/>
            <person name="Staton M."/>
        </authorList>
    </citation>
    <scope>NUCLEOTIDE SEQUENCE [LARGE SCALE GENOMIC DNA]</scope>
    <source>
        <strain evidence="2">cv. NJ 8807/NJ 8810</strain>
        <tissue evidence="1">Young leaf</tissue>
    </source>
</reference>
<comment type="caution">
    <text evidence="1">The sequence shown here is derived from an EMBL/GenBank/DDBJ whole genome shotgun (WGS) entry which is preliminary data.</text>
</comment>
<evidence type="ECO:0000313" key="2">
    <source>
        <dbReference type="Proteomes" id="UP000828048"/>
    </source>
</evidence>